<dbReference type="InterPro" id="IPR000504">
    <property type="entry name" value="RRM_dom"/>
</dbReference>
<dbReference type="GeneID" id="115810262"/>
<gene>
    <name evidence="4" type="primary">rbm43</name>
</gene>
<dbReference type="GO" id="GO:0003723">
    <property type="term" value="F:RNA binding"/>
    <property type="evidence" value="ECO:0007669"/>
    <property type="project" value="UniProtKB-UniRule"/>
</dbReference>
<dbReference type="SUPFAM" id="SSF54928">
    <property type="entry name" value="RNA-binding domain, RBD"/>
    <property type="match status" value="1"/>
</dbReference>
<evidence type="ECO:0000256" key="1">
    <source>
        <dbReference type="PROSITE-ProRule" id="PRU00176"/>
    </source>
</evidence>
<dbReference type="Pfam" id="PF07292">
    <property type="entry name" value="NID"/>
    <property type="match status" value="1"/>
</dbReference>
<dbReference type="PANTHER" id="PTHR15225:SF8">
    <property type="entry name" value="RNA-BINDING PROTEIN 43"/>
    <property type="match status" value="1"/>
</dbReference>
<dbReference type="OrthoDB" id="9948435at2759"/>
<sequence length="350" mass="40089">MSNRSLVTARMNRMDNNRTVVVLGVPDVLLCERMADKLTIHFQLAKSKGGDVDKVHYPTSFRGVAFVTFGSPEDADRVVKYTQVMTDKEFPQDYTLTVFKYTSEVLFYVYAEVDLSIFSEFRRLIASLQTDHRSVHICPLEKGAMVSVEGPFTAVRALRQDLIERTQSVRGQGAQITSSREKHTKFVMTPKDSPVRSEEASVWVDTHIFTYIQTFHKDEYDRCLQRYDVCAIPLQKGDLTEVQIYSITKWSAVACARVELEQLVNSWQNLLETRQIDCAYLDQREKRRLLKTCEDALMVYGDVCYSPTDSHIEIIGPPSSALCFCELVMGRIEKMNHKYGVSSEGDWKLK</sequence>
<dbReference type="PROSITE" id="PS50102">
    <property type="entry name" value="RRM"/>
    <property type="match status" value="1"/>
</dbReference>
<feature type="domain" description="RRM" evidence="2">
    <location>
        <begin position="18"/>
        <end position="103"/>
    </location>
</feature>
<dbReference type="InterPro" id="IPR012677">
    <property type="entry name" value="Nucleotide-bd_a/b_plait_sf"/>
</dbReference>
<evidence type="ECO:0000259" key="2">
    <source>
        <dbReference type="PROSITE" id="PS50102"/>
    </source>
</evidence>
<proteinExistence type="predicted"/>
<reference evidence="4" key="1">
    <citation type="submission" date="2025-08" db="UniProtKB">
        <authorList>
            <consortium name="RefSeq"/>
        </authorList>
    </citation>
    <scope>IDENTIFICATION</scope>
</reference>
<protein>
    <submittedName>
        <fullName evidence="4">RNA-binding protein 43</fullName>
    </submittedName>
</protein>
<evidence type="ECO:0000313" key="3">
    <source>
        <dbReference type="Proteomes" id="UP000504632"/>
    </source>
</evidence>
<name>A0A6J2V8A5_CHACN</name>
<dbReference type="PANTHER" id="PTHR15225">
    <property type="entry name" value="INTERFERON-INDUCED PROTEIN 35/NMI N-MYC/STAT INTERACTING PROTEIN"/>
    <property type="match status" value="1"/>
</dbReference>
<dbReference type="RefSeq" id="XP_030628047.1">
    <property type="nucleotide sequence ID" value="XM_030772187.1"/>
</dbReference>
<dbReference type="InterPro" id="IPR009909">
    <property type="entry name" value="Nmi/IFP35_dom"/>
</dbReference>
<dbReference type="Gene3D" id="3.30.70.330">
    <property type="match status" value="1"/>
</dbReference>
<dbReference type="InParanoid" id="A0A6J2V8A5"/>
<keyword evidence="3" id="KW-1185">Reference proteome</keyword>
<keyword evidence="1" id="KW-0694">RNA-binding</keyword>
<dbReference type="InterPro" id="IPR035979">
    <property type="entry name" value="RBD_domain_sf"/>
</dbReference>
<dbReference type="Proteomes" id="UP000504632">
    <property type="component" value="Chromosome 4"/>
</dbReference>
<accession>A0A6J2V8A5</accession>
<dbReference type="CTD" id="375287"/>
<evidence type="ECO:0000313" key="4">
    <source>
        <dbReference type="RefSeq" id="XP_030628047.1"/>
    </source>
</evidence>
<dbReference type="AlphaFoldDB" id="A0A6J2V8A5"/>
<organism evidence="3 4">
    <name type="scientific">Chanos chanos</name>
    <name type="common">Milkfish</name>
    <name type="synonym">Mugil chanos</name>
    <dbReference type="NCBI Taxonomy" id="29144"/>
    <lineage>
        <taxon>Eukaryota</taxon>
        <taxon>Metazoa</taxon>
        <taxon>Chordata</taxon>
        <taxon>Craniata</taxon>
        <taxon>Vertebrata</taxon>
        <taxon>Euteleostomi</taxon>
        <taxon>Actinopterygii</taxon>
        <taxon>Neopterygii</taxon>
        <taxon>Teleostei</taxon>
        <taxon>Ostariophysi</taxon>
        <taxon>Gonorynchiformes</taxon>
        <taxon>Chanidae</taxon>
        <taxon>Chanos</taxon>
    </lineage>
</organism>